<comment type="caution">
    <text evidence="4">The sequence shown here is derived from an EMBL/GenBank/DDBJ whole genome shotgun (WGS) entry which is preliminary data.</text>
</comment>
<accession>A0A835YBF4</accession>
<keyword evidence="1 2" id="KW-0378">Hydrolase</keyword>
<dbReference type="Gene3D" id="3.90.79.10">
    <property type="entry name" value="Nucleoside Triphosphate Pyrophosphohydrolase"/>
    <property type="match status" value="1"/>
</dbReference>
<gene>
    <name evidence="4" type="ORF">HYH03_002151</name>
</gene>
<dbReference type="InterPro" id="IPR000086">
    <property type="entry name" value="NUDIX_hydrolase_dom"/>
</dbReference>
<dbReference type="OrthoDB" id="447842at2759"/>
<dbReference type="PANTHER" id="PTHR16099">
    <property type="entry name" value="8-OXO-DGTP DIPHOSPHATES NUDT15"/>
    <property type="match status" value="1"/>
</dbReference>
<organism evidence="4 5">
    <name type="scientific">Edaphochlamys debaryana</name>
    <dbReference type="NCBI Taxonomy" id="47281"/>
    <lineage>
        <taxon>Eukaryota</taxon>
        <taxon>Viridiplantae</taxon>
        <taxon>Chlorophyta</taxon>
        <taxon>core chlorophytes</taxon>
        <taxon>Chlorophyceae</taxon>
        <taxon>CS clade</taxon>
        <taxon>Chlamydomonadales</taxon>
        <taxon>Chlamydomonadales incertae sedis</taxon>
        <taxon>Edaphochlamys</taxon>
    </lineage>
</organism>
<evidence type="ECO:0000313" key="5">
    <source>
        <dbReference type="Proteomes" id="UP000612055"/>
    </source>
</evidence>
<dbReference type="CDD" id="cd04678">
    <property type="entry name" value="NUDIX_MTH2_Nudt15"/>
    <property type="match status" value="1"/>
</dbReference>
<dbReference type="EMBL" id="JAEHOE010000005">
    <property type="protein sequence ID" value="KAG2499860.1"/>
    <property type="molecule type" value="Genomic_DNA"/>
</dbReference>
<dbReference type="GO" id="GO:0005829">
    <property type="term" value="C:cytosol"/>
    <property type="evidence" value="ECO:0007669"/>
    <property type="project" value="TreeGrafter"/>
</dbReference>
<evidence type="ECO:0000256" key="2">
    <source>
        <dbReference type="RuleBase" id="RU003476"/>
    </source>
</evidence>
<dbReference type="AlphaFoldDB" id="A0A835YBF4"/>
<evidence type="ECO:0000259" key="3">
    <source>
        <dbReference type="PROSITE" id="PS51462"/>
    </source>
</evidence>
<dbReference type="InterPro" id="IPR015797">
    <property type="entry name" value="NUDIX_hydrolase-like_dom_sf"/>
</dbReference>
<evidence type="ECO:0000256" key="1">
    <source>
        <dbReference type="ARBA" id="ARBA00022801"/>
    </source>
</evidence>
<protein>
    <recommendedName>
        <fullName evidence="3">Nudix hydrolase domain-containing protein</fullName>
    </recommendedName>
</protein>
<proteinExistence type="inferred from homology"/>
<dbReference type="GO" id="GO:0035539">
    <property type="term" value="F:8-oxo-7,8-dihydrodeoxyguanosine triphosphate pyrophosphatase activity"/>
    <property type="evidence" value="ECO:0007669"/>
    <property type="project" value="TreeGrafter"/>
</dbReference>
<dbReference type="GO" id="GO:0006203">
    <property type="term" value="P:dGTP catabolic process"/>
    <property type="evidence" value="ECO:0007669"/>
    <property type="project" value="TreeGrafter"/>
</dbReference>
<comment type="similarity">
    <text evidence="2">Belongs to the Nudix hydrolase family.</text>
</comment>
<sequence length="138" mass="15409">MADEPSRPKVGVGVLIFRNQDVLVGKRKGSHGSGSYALPGGHLELGESFEQCAIREVEEETGITLRDPVFAYAVNSVFSPDVHYVTIFMRCDVEPGTEAKLMEPHKCESWMWVPWDGIPEPTFLPLQALKDSPYRPFS</sequence>
<evidence type="ECO:0000313" key="4">
    <source>
        <dbReference type="EMBL" id="KAG2499860.1"/>
    </source>
</evidence>
<dbReference type="InterPro" id="IPR020084">
    <property type="entry name" value="NUDIX_hydrolase_CS"/>
</dbReference>
<keyword evidence="5" id="KW-1185">Reference proteome</keyword>
<dbReference type="Proteomes" id="UP000612055">
    <property type="component" value="Unassembled WGS sequence"/>
</dbReference>
<dbReference type="FunFam" id="3.90.79.10:FF:000060">
    <property type="entry name" value="Nudix hydrolase 1"/>
    <property type="match status" value="1"/>
</dbReference>
<dbReference type="PRINTS" id="PR00502">
    <property type="entry name" value="NUDIXFAMILY"/>
</dbReference>
<dbReference type="InterPro" id="IPR020476">
    <property type="entry name" value="Nudix_hydrolase"/>
</dbReference>
<feature type="domain" description="Nudix hydrolase" evidence="3">
    <location>
        <begin position="7"/>
        <end position="138"/>
    </location>
</feature>
<reference evidence="4" key="1">
    <citation type="journal article" date="2020" name="bioRxiv">
        <title>Comparative genomics of Chlamydomonas.</title>
        <authorList>
            <person name="Craig R.J."/>
            <person name="Hasan A.R."/>
            <person name="Ness R.W."/>
            <person name="Keightley P.D."/>
        </authorList>
    </citation>
    <scope>NUCLEOTIDE SEQUENCE</scope>
    <source>
        <strain evidence="4">CCAP 11/70</strain>
    </source>
</reference>
<dbReference type="PROSITE" id="PS51462">
    <property type="entry name" value="NUDIX"/>
    <property type="match status" value="1"/>
</dbReference>
<dbReference type="SUPFAM" id="SSF55811">
    <property type="entry name" value="Nudix"/>
    <property type="match status" value="1"/>
</dbReference>
<dbReference type="PROSITE" id="PS00893">
    <property type="entry name" value="NUDIX_BOX"/>
    <property type="match status" value="1"/>
</dbReference>
<name>A0A835YBF4_9CHLO</name>
<dbReference type="PANTHER" id="PTHR16099:SF5">
    <property type="entry name" value="NUCLEOTIDE TRIPHOSPHATE DIPHOSPHATASE NUDT15"/>
    <property type="match status" value="1"/>
</dbReference>
<dbReference type="Pfam" id="PF00293">
    <property type="entry name" value="NUDIX"/>
    <property type="match status" value="1"/>
</dbReference>